<dbReference type="Proteomes" id="UP000030184">
    <property type="component" value="Unassembled WGS sequence"/>
</dbReference>
<dbReference type="EMBL" id="BBNY01000001">
    <property type="protein sequence ID" value="GAL87820.1"/>
    <property type="molecule type" value="Genomic_DNA"/>
</dbReference>
<name>A0A098LLH5_9FLAO</name>
<organism evidence="1 2">
    <name type="scientific">Jejuia pallidilutea</name>
    <dbReference type="NCBI Taxonomy" id="504487"/>
    <lineage>
        <taxon>Bacteria</taxon>
        <taxon>Pseudomonadati</taxon>
        <taxon>Bacteroidota</taxon>
        <taxon>Flavobacteriia</taxon>
        <taxon>Flavobacteriales</taxon>
        <taxon>Flavobacteriaceae</taxon>
        <taxon>Jejuia</taxon>
    </lineage>
</organism>
<reference evidence="2" key="1">
    <citation type="journal article" date="2014" name="Genome Announc.">
        <title>Draft Genome Sequence of Marine Flavobacterium Jejuia pallidilutea Strain 11shimoA1 and Pigmentation Mutants.</title>
        <authorList>
            <person name="Takatani N."/>
            <person name="Nakanishi M."/>
            <person name="Meirelles P."/>
            <person name="Mino S."/>
            <person name="Suda W."/>
            <person name="Oshima K."/>
            <person name="Hattori M."/>
            <person name="Ohkuma M."/>
            <person name="Hosokawa M."/>
            <person name="Miyashita K."/>
            <person name="Thompson F.L."/>
            <person name="Niwa A."/>
            <person name="Sawabe T."/>
            <person name="Sawabe T."/>
        </authorList>
    </citation>
    <scope>NUCLEOTIDE SEQUENCE [LARGE SCALE GENOMIC DNA]</scope>
    <source>
        <strain evidence="2">JCM 19538</strain>
    </source>
</reference>
<dbReference type="AlphaFoldDB" id="A0A098LLH5"/>
<accession>A0A098LLH5</accession>
<proteinExistence type="predicted"/>
<evidence type="ECO:0000313" key="2">
    <source>
        <dbReference type="Proteomes" id="UP000030184"/>
    </source>
</evidence>
<evidence type="ECO:0000313" key="1">
    <source>
        <dbReference type="EMBL" id="GAL87820.1"/>
    </source>
</evidence>
<sequence>MNINNNNNCKIMKKAILSVIGILVILLTFSFTNLNFDNERTIKITSEKPIEFDMVQNGIITKGIKTPHEFKFVENEGNFIFKSNKEKEKLNVSVEDKNGNLSANWGIIVLTIENDKMKTFGMN</sequence>
<keyword evidence="2" id="KW-1185">Reference proteome</keyword>
<gene>
    <name evidence="1" type="ORF">JCM19538_2182</name>
</gene>
<protein>
    <submittedName>
        <fullName evidence="1">Uncharacterized protein</fullName>
    </submittedName>
</protein>
<comment type="caution">
    <text evidence="1">The sequence shown here is derived from an EMBL/GenBank/DDBJ whole genome shotgun (WGS) entry which is preliminary data.</text>
</comment>